<accession>A0A1Q4H4E4</accession>
<dbReference type="Proteomes" id="UP000220340">
    <property type="component" value="Unassembled WGS sequence"/>
</dbReference>
<dbReference type="OrthoDB" id="9799036at2"/>
<dbReference type="CDD" id="cd00586">
    <property type="entry name" value="4HBT"/>
    <property type="match status" value="1"/>
</dbReference>
<dbReference type="STRING" id="1801.BRW64_26835"/>
<reference evidence="1 3" key="1">
    <citation type="submission" date="2016-09" db="EMBL/GenBank/DDBJ databases">
        <title>genome sequences of unsequenced Mycobacteria.</title>
        <authorList>
            <person name="Greninger A.L."/>
            <person name="Jerome K.R."/>
            <person name="Mcnair B."/>
            <person name="Wallis C."/>
            <person name="Fang F."/>
        </authorList>
    </citation>
    <scope>NUCLEOTIDE SEQUENCE [LARGE SCALE GENOMIC DNA]</scope>
    <source>
        <strain evidence="1 3">BM1</strain>
    </source>
</reference>
<protein>
    <submittedName>
        <fullName evidence="1">4-hydroxybenzoyl-CoA thioesterase</fullName>
    </submittedName>
</protein>
<evidence type="ECO:0000313" key="4">
    <source>
        <dbReference type="Proteomes" id="UP000220340"/>
    </source>
</evidence>
<dbReference type="Proteomes" id="UP000191039">
    <property type="component" value="Unassembled WGS sequence"/>
</dbReference>
<dbReference type="EMBL" id="MIJD01000054">
    <property type="protein sequence ID" value="OPE54960.1"/>
    <property type="molecule type" value="Genomic_DNA"/>
</dbReference>
<dbReference type="RefSeq" id="WP_073859525.1">
    <property type="nucleotide sequence ID" value="NZ_BAAATC010000021.1"/>
</dbReference>
<gene>
    <name evidence="1" type="ORF">BV510_07580</name>
    <name evidence="2" type="ORF">CRI78_23090</name>
</gene>
<dbReference type="Gene3D" id="3.10.129.10">
    <property type="entry name" value="Hotdog Thioesterase"/>
    <property type="match status" value="1"/>
</dbReference>
<reference evidence="2 4" key="2">
    <citation type="submission" date="2017-10" db="EMBL/GenBank/DDBJ databases">
        <title>The new phylogeny of genus Mycobacterium.</title>
        <authorList>
            <person name="Tortoli E."/>
            <person name="Trovato A."/>
            <person name="Cirillo D.M."/>
        </authorList>
    </citation>
    <scope>NUCLEOTIDE SEQUENCE [LARGE SCALE GENOMIC DNA]</scope>
    <source>
        <strain evidence="2 4">IP141170001</strain>
    </source>
</reference>
<name>A0A1Q4H4E4_9MYCO</name>
<dbReference type="Pfam" id="PF13279">
    <property type="entry name" value="4HBT_2"/>
    <property type="match status" value="1"/>
</dbReference>
<dbReference type="SUPFAM" id="SSF54637">
    <property type="entry name" value="Thioesterase/thiol ester dehydrase-isomerase"/>
    <property type="match status" value="1"/>
</dbReference>
<evidence type="ECO:0000313" key="3">
    <source>
        <dbReference type="Proteomes" id="UP000191039"/>
    </source>
</evidence>
<dbReference type="AlphaFoldDB" id="A0A1Q4H4E4"/>
<dbReference type="EMBL" id="PDCR01000036">
    <property type="protein sequence ID" value="PEG52143.1"/>
    <property type="molecule type" value="Genomic_DNA"/>
</dbReference>
<sequence length="156" mass="16836">MTQLDVDLVPVIGRPHPARLAKALYPLTGRAIARYADVDANGHVNNLALESMHENARAEFNQETFPGVYQPAVRSVRLVTANNAVHFLAEVFWPATVETGLGIGRLGRTSFTVSTALFVGDTCVSVCDTVLVVLDDNGPAPIPEEARDRLSSLLLN</sequence>
<evidence type="ECO:0000313" key="2">
    <source>
        <dbReference type="EMBL" id="PEG52143.1"/>
    </source>
</evidence>
<dbReference type="InterPro" id="IPR029069">
    <property type="entry name" value="HotDog_dom_sf"/>
</dbReference>
<organism evidence="1 3">
    <name type="scientific">Mycolicibacterium diernhoferi</name>
    <dbReference type="NCBI Taxonomy" id="1801"/>
    <lineage>
        <taxon>Bacteria</taxon>
        <taxon>Bacillati</taxon>
        <taxon>Actinomycetota</taxon>
        <taxon>Actinomycetes</taxon>
        <taxon>Mycobacteriales</taxon>
        <taxon>Mycobacteriaceae</taxon>
        <taxon>Mycolicibacterium</taxon>
    </lineage>
</organism>
<proteinExistence type="predicted"/>
<comment type="caution">
    <text evidence="1">The sequence shown here is derived from an EMBL/GenBank/DDBJ whole genome shotgun (WGS) entry which is preliminary data.</text>
</comment>
<evidence type="ECO:0000313" key="1">
    <source>
        <dbReference type="EMBL" id="OPE54960.1"/>
    </source>
</evidence>
<keyword evidence="4" id="KW-1185">Reference proteome</keyword>